<comment type="caution">
    <text evidence="2">The sequence shown here is derived from an EMBL/GenBank/DDBJ whole genome shotgun (WGS) entry which is preliminary data.</text>
</comment>
<evidence type="ECO:0000256" key="1">
    <source>
        <dbReference type="SAM" id="MobiDB-lite"/>
    </source>
</evidence>
<feature type="region of interest" description="Disordered" evidence="1">
    <location>
        <begin position="23"/>
        <end position="81"/>
    </location>
</feature>
<accession>A0A5M3VTT3</accession>
<feature type="compositionally biased region" description="Basic and acidic residues" evidence="1">
    <location>
        <begin position="38"/>
        <end position="49"/>
    </location>
</feature>
<sequence length="125" mass="14414">MRDVHGFPYPPIDGRIIRVSARAHPVQRAGGDRVQGGEQRHIDATRDEPFGQQTRDLLPGPVVKRRRTPRDRPQKGDLHERDLTVNDWKDRLSVRLIAHLLVCSPFIVRPLRRFCLTSEQAIQRA</sequence>
<feature type="compositionally biased region" description="Basic and acidic residues" evidence="1">
    <location>
        <begin position="70"/>
        <end position="81"/>
    </location>
</feature>
<organism evidence="2 3">
    <name type="scientific">Acrocarpospora corrugata</name>
    <dbReference type="NCBI Taxonomy" id="35763"/>
    <lineage>
        <taxon>Bacteria</taxon>
        <taxon>Bacillati</taxon>
        <taxon>Actinomycetota</taxon>
        <taxon>Actinomycetes</taxon>
        <taxon>Streptosporangiales</taxon>
        <taxon>Streptosporangiaceae</taxon>
        <taxon>Acrocarpospora</taxon>
    </lineage>
</organism>
<dbReference type="AlphaFoldDB" id="A0A5M3VTT3"/>
<proteinExistence type="predicted"/>
<keyword evidence="3" id="KW-1185">Reference proteome</keyword>
<dbReference type="Proteomes" id="UP000334990">
    <property type="component" value="Unassembled WGS sequence"/>
</dbReference>
<reference evidence="2 3" key="1">
    <citation type="submission" date="2019-10" db="EMBL/GenBank/DDBJ databases">
        <title>Whole genome shotgun sequence of Acrocarpospora corrugata NBRC 13972.</title>
        <authorList>
            <person name="Ichikawa N."/>
            <person name="Kimura A."/>
            <person name="Kitahashi Y."/>
            <person name="Komaki H."/>
            <person name="Oguchi A."/>
        </authorList>
    </citation>
    <scope>NUCLEOTIDE SEQUENCE [LARGE SCALE GENOMIC DNA]</scope>
    <source>
        <strain evidence="2 3">NBRC 13972</strain>
    </source>
</reference>
<dbReference type="EMBL" id="BLAD01000039">
    <property type="protein sequence ID" value="GER99309.1"/>
    <property type="molecule type" value="Genomic_DNA"/>
</dbReference>
<protein>
    <submittedName>
        <fullName evidence="2">Uncharacterized protein</fullName>
    </submittedName>
</protein>
<evidence type="ECO:0000313" key="2">
    <source>
        <dbReference type="EMBL" id="GER99309.1"/>
    </source>
</evidence>
<gene>
    <name evidence="2" type="ORF">Acor_13730</name>
</gene>
<name>A0A5M3VTT3_9ACTN</name>
<evidence type="ECO:0000313" key="3">
    <source>
        <dbReference type="Proteomes" id="UP000334990"/>
    </source>
</evidence>